<evidence type="ECO:0000313" key="3">
    <source>
        <dbReference type="Proteomes" id="UP000663879"/>
    </source>
</evidence>
<keyword evidence="3" id="KW-1185">Reference proteome</keyword>
<dbReference type="Proteomes" id="UP000663879">
    <property type="component" value="Unassembled WGS sequence"/>
</dbReference>
<gene>
    <name evidence="2" type="ORF">OXX778_LOCUS21006</name>
</gene>
<evidence type="ECO:0000313" key="2">
    <source>
        <dbReference type="EMBL" id="CAF1098063.1"/>
    </source>
</evidence>
<reference evidence="2" key="1">
    <citation type="submission" date="2021-02" db="EMBL/GenBank/DDBJ databases">
        <authorList>
            <person name="Nowell W R."/>
        </authorList>
    </citation>
    <scope>NUCLEOTIDE SEQUENCE</scope>
    <source>
        <strain evidence="2">Ploen Becks lab</strain>
    </source>
</reference>
<dbReference type="OrthoDB" id="10213864at2759"/>
<organism evidence="2 3">
    <name type="scientific">Brachionus calyciflorus</name>
    <dbReference type="NCBI Taxonomy" id="104777"/>
    <lineage>
        <taxon>Eukaryota</taxon>
        <taxon>Metazoa</taxon>
        <taxon>Spiralia</taxon>
        <taxon>Gnathifera</taxon>
        <taxon>Rotifera</taxon>
        <taxon>Eurotatoria</taxon>
        <taxon>Monogononta</taxon>
        <taxon>Pseudotrocha</taxon>
        <taxon>Ploima</taxon>
        <taxon>Brachionidae</taxon>
        <taxon>Brachionus</taxon>
    </lineage>
</organism>
<proteinExistence type="predicted"/>
<evidence type="ECO:0000256" key="1">
    <source>
        <dbReference type="SAM" id="MobiDB-lite"/>
    </source>
</evidence>
<dbReference type="EMBL" id="CAJNOC010007392">
    <property type="protein sequence ID" value="CAF1098063.1"/>
    <property type="molecule type" value="Genomic_DNA"/>
</dbReference>
<accession>A0A814NSX0</accession>
<protein>
    <submittedName>
        <fullName evidence="2">Uncharacterized protein</fullName>
    </submittedName>
</protein>
<comment type="caution">
    <text evidence="2">The sequence shown here is derived from an EMBL/GenBank/DDBJ whole genome shotgun (WGS) entry which is preliminary data.</text>
</comment>
<name>A0A814NSX0_9BILA</name>
<dbReference type="AlphaFoldDB" id="A0A814NSX0"/>
<sequence>MPPKQKKKTIAEPDVGTDSEPESNQKSMRSVTVNFIHGMDNQMLMIQGEIAHDKIFKVPKTKGTKFLKDSQIETKSSAPDQPMVSISNQLTSLNAILLKNNEDNKELRSLLQEYLSPNNSRCNSPSISRKTTINNNEIEEESYLQNGNKSKI</sequence>
<feature type="region of interest" description="Disordered" evidence="1">
    <location>
        <begin position="1"/>
        <end position="27"/>
    </location>
</feature>